<reference evidence="5" key="1">
    <citation type="submission" date="2017-06" db="EMBL/GenBank/DDBJ databases">
        <authorList>
            <person name="Varghese N."/>
            <person name="Submissions S."/>
        </authorList>
    </citation>
    <scope>NUCLEOTIDE SEQUENCE [LARGE SCALE GENOMIC DNA]</scope>
    <source>
        <strain evidence="5">JCM 23211</strain>
    </source>
</reference>
<dbReference type="Proteomes" id="UP000198327">
    <property type="component" value="Unassembled WGS sequence"/>
</dbReference>
<name>A0A239GAT3_9NOCA</name>
<dbReference type="PANTHER" id="PTHR43884">
    <property type="entry name" value="ACYL-COA DEHYDROGENASE"/>
    <property type="match status" value="1"/>
</dbReference>
<feature type="domain" description="Acyl-CoA dehydrogenase/oxidase N-terminal" evidence="2">
    <location>
        <begin position="24"/>
        <end position="117"/>
    </location>
</feature>
<dbReference type="GO" id="GO:0006552">
    <property type="term" value="P:L-leucine catabolic process"/>
    <property type="evidence" value="ECO:0007669"/>
    <property type="project" value="TreeGrafter"/>
</dbReference>
<gene>
    <name evidence="4" type="ORF">SAMN05421642_104144</name>
</gene>
<dbReference type="InterPro" id="IPR013107">
    <property type="entry name" value="Acyl-CoA_DH_C"/>
</dbReference>
<dbReference type="InterPro" id="IPR037069">
    <property type="entry name" value="AcylCoA_DH/ox_N_sf"/>
</dbReference>
<evidence type="ECO:0000313" key="5">
    <source>
        <dbReference type="Proteomes" id="UP000198327"/>
    </source>
</evidence>
<dbReference type="EMBL" id="FZOW01000004">
    <property type="protein sequence ID" value="SNS66229.1"/>
    <property type="molecule type" value="Genomic_DNA"/>
</dbReference>
<dbReference type="AlphaFoldDB" id="A0A239GAT3"/>
<evidence type="ECO:0000259" key="2">
    <source>
        <dbReference type="Pfam" id="PF02771"/>
    </source>
</evidence>
<dbReference type="Gene3D" id="1.20.140.10">
    <property type="entry name" value="Butyryl-CoA Dehydrogenase, subunit A, domain 3"/>
    <property type="match status" value="1"/>
</dbReference>
<dbReference type="Gene3D" id="2.40.110.10">
    <property type="entry name" value="Butyryl-CoA Dehydrogenase, subunit A, domain 2"/>
    <property type="match status" value="1"/>
</dbReference>
<proteinExistence type="predicted"/>
<feature type="domain" description="Acyl-CoA dehydrogenase C-terminal" evidence="3">
    <location>
        <begin position="236"/>
        <end position="372"/>
    </location>
</feature>
<dbReference type="RefSeq" id="WP_245865354.1">
    <property type="nucleotide sequence ID" value="NZ_FZOW01000004.1"/>
</dbReference>
<dbReference type="Gene3D" id="1.10.540.10">
    <property type="entry name" value="Acyl-CoA dehydrogenase/oxidase, N-terminal domain"/>
    <property type="match status" value="1"/>
</dbReference>
<evidence type="ECO:0000256" key="1">
    <source>
        <dbReference type="ARBA" id="ARBA00023002"/>
    </source>
</evidence>
<dbReference type="PANTHER" id="PTHR43884:SF12">
    <property type="entry name" value="ISOVALERYL-COA DEHYDROGENASE, MITOCHONDRIAL-RELATED"/>
    <property type="match status" value="1"/>
</dbReference>
<dbReference type="SUPFAM" id="SSF56645">
    <property type="entry name" value="Acyl-CoA dehydrogenase NM domain-like"/>
    <property type="match status" value="1"/>
</dbReference>
<dbReference type="PIRSF" id="PIRSF016578">
    <property type="entry name" value="HsaA"/>
    <property type="match status" value="1"/>
</dbReference>
<dbReference type="InterPro" id="IPR013786">
    <property type="entry name" value="AcylCoA_DH/ox_N"/>
</dbReference>
<accession>A0A239GAT3</accession>
<protein>
    <submittedName>
        <fullName evidence="4">Acyl-CoA dehydrogenase</fullName>
    </submittedName>
</protein>
<evidence type="ECO:0000313" key="4">
    <source>
        <dbReference type="EMBL" id="SNS66229.1"/>
    </source>
</evidence>
<sequence length="398" mass="42710">MTTTIDVRDTDTLVHRAPGILGAIAAGAAERESDRVMPYSEIAAIIDAGFGTWRVPAEYGGPDASLTQFFEFAIALATADANIAQALRSHFAFVETLRRSPSDEEKARWFERVLAGDTFGLASGETGGVHGVISSRLTAGDDGHTVDGTKFYSTGTLFADWIVVRAVDDDEKPRSFVLPSNRAGIERIDDWDGIGQRLTASGTTTFSGVRVEDSDFLIQRDVEGARPRQSPFFQLFLAAVEVGIAKNALADAVEYARGKARPIKHAGVSRSVDDPYVQHAVGEMAARTYAAEAGVLRAAAAIDRTHGLDPHGAEEDAAVLAASLEVSQAQFFAIEAALKTSELLFDVGGASTALRSHNFDRHWRNARTVANHNPRAYKASVVGAYLLADVEPPITGFF</sequence>
<dbReference type="InterPro" id="IPR009100">
    <property type="entry name" value="AcylCoA_DH/oxidase_NM_dom_sf"/>
</dbReference>
<dbReference type="GO" id="GO:0008470">
    <property type="term" value="F:3-methylbutanoyl-CoA dehydrogenase activity"/>
    <property type="evidence" value="ECO:0007669"/>
    <property type="project" value="TreeGrafter"/>
</dbReference>
<dbReference type="SUPFAM" id="SSF47203">
    <property type="entry name" value="Acyl-CoA dehydrogenase C-terminal domain-like"/>
    <property type="match status" value="1"/>
</dbReference>
<dbReference type="GO" id="GO:0050660">
    <property type="term" value="F:flavin adenine dinucleotide binding"/>
    <property type="evidence" value="ECO:0007669"/>
    <property type="project" value="InterPro"/>
</dbReference>
<dbReference type="InterPro" id="IPR036250">
    <property type="entry name" value="AcylCo_DH-like_C"/>
</dbReference>
<keyword evidence="5" id="KW-1185">Reference proteome</keyword>
<dbReference type="InterPro" id="IPR046373">
    <property type="entry name" value="Acyl-CoA_Oxase/DH_mid-dom_sf"/>
</dbReference>
<keyword evidence="1" id="KW-0560">Oxidoreductase</keyword>
<evidence type="ECO:0000259" key="3">
    <source>
        <dbReference type="Pfam" id="PF08028"/>
    </source>
</evidence>
<organism evidence="4 5">
    <name type="scientific">Rhodococcoides kyotonense</name>
    <dbReference type="NCBI Taxonomy" id="398843"/>
    <lineage>
        <taxon>Bacteria</taxon>
        <taxon>Bacillati</taxon>
        <taxon>Actinomycetota</taxon>
        <taxon>Actinomycetes</taxon>
        <taxon>Mycobacteriales</taxon>
        <taxon>Nocardiaceae</taxon>
        <taxon>Rhodococcoides</taxon>
    </lineage>
</organism>
<dbReference type="Pfam" id="PF08028">
    <property type="entry name" value="Acyl-CoA_dh_2"/>
    <property type="match status" value="1"/>
</dbReference>
<dbReference type="Pfam" id="PF02771">
    <property type="entry name" value="Acyl-CoA_dh_N"/>
    <property type="match status" value="1"/>
</dbReference>